<evidence type="ECO:0000313" key="2">
    <source>
        <dbReference type="EMBL" id="QGG96206.1"/>
    </source>
</evidence>
<dbReference type="Proteomes" id="UP000334019">
    <property type="component" value="Chromosome"/>
</dbReference>
<keyword evidence="3" id="KW-1185">Reference proteome</keyword>
<dbReference type="RefSeq" id="WP_153760312.1">
    <property type="nucleotide sequence ID" value="NZ_CP045851.1"/>
</dbReference>
<organism evidence="2 3">
    <name type="scientific">Actinomarinicola tropica</name>
    <dbReference type="NCBI Taxonomy" id="2789776"/>
    <lineage>
        <taxon>Bacteria</taxon>
        <taxon>Bacillati</taxon>
        <taxon>Actinomycetota</taxon>
        <taxon>Acidimicrobiia</taxon>
        <taxon>Acidimicrobiales</taxon>
        <taxon>Iamiaceae</taxon>
        <taxon>Actinomarinicola</taxon>
    </lineage>
</organism>
<dbReference type="EMBL" id="CP045851">
    <property type="protein sequence ID" value="QGG96206.1"/>
    <property type="molecule type" value="Genomic_DNA"/>
</dbReference>
<evidence type="ECO:0000256" key="1">
    <source>
        <dbReference type="SAM" id="Phobius"/>
    </source>
</evidence>
<accession>A0A5Q2RP46</accession>
<feature type="transmembrane region" description="Helical" evidence="1">
    <location>
        <begin position="161"/>
        <end position="185"/>
    </location>
</feature>
<feature type="transmembrane region" description="Helical" evidence="1">
    <location>
        <begin position="130"/>
        <end position="149"/>
    </location>
</feature>
<feature type="transmembrane region" description="Helical" evidence="1">
    <location>
        <begin position="40"/>
        <end position="63"/>
    </location>
</feature>
<gene>
    <name evidence="2" type="ORF">GH723_14455</name>
</gene>
<keyword evidence="1" id="KW-1133">Transmembrane helix</keyword>
<dbReference type="AlphaFoldDB" id="A0A5Q2RP46"/>
<dbReference type="KEGG" id="atq:GH723_14455"/>
<keyword evidence="1" id="KW-0812">Transmembrane</keyword>
<feature type="transmembrane region" description="Helical" evidence="1">
    <location>
        <begin position="70"/>
        <end position="90"/>
    </location>
</feature>
<feature type="transmembrane region" description="Helical" evidence="1">
    <location>
        <begin position="102"/>
        <end position="123"/>
    </location>
</feature>
<protein>
    <submittedName>
        <fullName evidence="2">Uncharacterized protein</fullName>
    </submittedName>
</protein>
<sequence>MTVAGALVVVAVVAAANPARLARAAGTAPEGTAVRRPVATGGAAAAVAVVVLALLGSSAWTWLDVSDPTGVVAAGLVLALAGAWSLLAPLPSWEPALDGGRAALLPVAVPLVLRPELALLALAAGADGHVPAVVVGMVIAVASAVGGTVESSGGDARDRLWSWAARGTGAVVVAAGVAMAVAGVYSV</sequence>
<evidence type="ECO:0000313" key="3">
    <source>
        <dbReference type="Proteomes" id="UP000334019"/>
    </source>
</evidence>
<proteinExistence type="predicted"/>
<name>A0A5Q2RP46_9ACTN</name>
<keyword evidence="1" id="KW-0472">Membrane</keyword>
<reference evidence="2 3" key="1">
    <citation type="submission" date="2019-11" db="EMBL/GenBank/DDBJ databases">
        <authorList>
            <person name="He Y."/>
        </authorList>
    </citation>
    <scope>NUCLEOTIDE SEQUENCE [LARGE SCALE GENOMIC DNA]</scope>
    <source>
        <strain evidence="2 3">SCSIO 58843</strain>
    </source>
</reference>